<protein>
    <submittedName>
        <fullName evidence="1">Uncharacterized protein</fullName>
    </submittedName>
</protein>
<proteinExistence type="predicted"/>
<evidence type="ECO:0000313" key="1">
    <source>
        <dbReference type="EMBL" id="SBR51012.1"/>
    </source>
</evidence>
<reference evidence="1" key="2">
    <citation type="submission" date="2016-06" db="EMBL/GenBank/DDBJ databases">
        <title>The genome of a short-lived fish provides insights into sex chromosome evolution and the genetic control of aging.</title>
        <authorList>
            <person name="Reichwald K."/>
            <person name="Felder M."/>
            <person name="Petzold A."/>
            <person name="Koch P."/>
            <person name="Groth M."/>
            <person name="Platzer M."/>
        </authorList>
    </citation>
    <scope>NUCLEOTIDE SEQUENCE</scope>
    <source>
        <tissue evidence="1">Brain</tissue>
    </source>
</reference>
<feature type="non-terminal residue" evidence="1">
    <location>
        <position position="1"/>
    </location>
</feature>
<reference evidence="1" key="1">
    <citation type="submission" date="2016-05" db="EMBL/GenBank/DDBJ databases">
        <authorList>
            <person name="Lavstsen T."/>
            <person name="Jespersen J.S."/>
        </authorList>
    </citation>
    <scope>NUCLEOTIDE SEQUENCE</scope>
    <source>
        <tissue evidence="1">Brain</tissue>
    </source>
</reference>
<dbReference type="EMBL" id="HAEF01010762">
    <property type="protein sequence ID" value="SBR51012.1"/>
    <property type="molecule type" value="Transcribed_RNA"/>
</dbReference>
<organism evidence="1">
    <name type="scientific">Nothobranchius pienaari</name>
    <dbReference type="NCBI Taxonomy" id="704102"/>
    <lineage>
        <taxon>Eukaryota</taxon>
        <taxon>Metazoa</taxon>
        <taxon>Chordata</taxon>
        <taxon>Craniata</taxon>
        <taxon>Vertebrata</taxon>
        <taxon>Euteleostomi</taxon>
        <taxon>Actinopterygii</taxon>
        <taxon>Neopterygii</taxon>
        <taxon>Teleostei</taxon>
        <taxon>Neoteleostei</taxon>
        <taxon>Acanthomorphata</taxon>
        <taxon>Ovalentaria</taxon>
        <taxon>Atherinomorphae</taxon>
        <taxon>Cyprinodontiformes</taxon>
        <taxon>Nothobranchiidae</taxon>
        <taxon>Nothobranchius</taxon>
    </lineage>
</organism>
<sequence>ELCRLSQRPLLCHPGLNSKSPQKPELCHLYQRPLLCRPSVRVSSVRVPESTCSSVPESRVKCS</sequence>
<feature type="non-terminal residue" evidence="1">
    <location>
        <position position="63"/>
    </location>
</feature>
<name>A0A1A8M2G9_9TELE</name>
<gene>
    <name evidence="1" type="primary">N332_10680</name>
</gene>
<dbReference type="AlphaFoldDB" id="A0A1A8M2G9"/>
<accession>A0A1A8M2G9</accession>